<keyword evidence="2" id="KW-0540">Nuclease</keyword>
<dbReference type="EMBL" id="BFBB01000002">
    <property type="protein sequence ID" value="GBF49062.1"/>
    <property type="molecule type" value="Genomic_DNA"/>
</dbReference>
<comment type="catalytic activity">
    <reaction evidence="2">
        <text>Endonucleolytic cleavage to 5'-phosphomonoester.</text>
        <dbReference type="EC" id="3.1.26.4"/>
    </reaction>
</comment>
<dbReference type="SUPFAM" id="SSF53098">
    <property type="entry name" value="Ribonuclease H-like"/>
    <property type="match status" value="1"/>
</dbReference>
<evidence type="ECO:0000313" key="5">
    <source>
        <dbReference type="Proteomes" id="UP000245133"/>
    </source>
</evidence>
<evidence type="ECO:0000259" key="3">
    <source>
        <dbReference type="PROSITE" id="PS51975"/>
    </source>
</evidence>
<evidence type="ECO:0000256" key="1">
    <source>
        <dbReference type="PROSITE-ProRule" id="PRU01319"/>
    </source>
</evidence>
<proteinExistence type="inferred from homology"/>
<comment type="function">
    <text evidence="2">Endonuclease that specifically degrades the RNA of RNA-DNA hybrids.</text>
</comment>
<dbReference type="PROSITE" id="PS51975">
    <property type="entry name" value="RNASE_H_2"/>
    <property type="match status" value="1"/>
</dbReference>
<comment type="caution">
    <text evidence="4">The sequence shown here is derived from an EMBL/GenBank/DDBJ whole genome shotgun (WGS) entry which is preliminary data.</text>
</comment>
<keyword evidence="2" id="KW-0255">Endonuclease</keyword>
<name>A0A2P2DWR9_9LEPT</name>
<comment type="similarity">
    <text evidence="2">Belongs to the RNase HII family.</text>
</comment>
<dbReference type="InterPro" id="IPR012337">
    <property type="entry name" value="RNaseH-like_sf"/>
</dbReference>
<dbReference type="GO" id="GO:0004523">
    <property type="term" value="F:RNA-DNA hybrid ribonuclease activity"/>
    <property type="evidence" value="ECO:0007669"/>
    <property type="project" value="UniProtKB-EC"/>
</dbReference>
<keyword evidence="5" id="KW-1185">Reference proteome</keyword>
<dbReference type="EC" id="3.1.26.4" evidence="2"/>
<evidence type="ECO:0000256" key="2">
    <source>
        <dbReference type="RuleBase" id="RU003515"/>
    </source>
</evidence>
<dbReference type="GO" id="GO:0003723">
    <property type="term" value="F:RNA binding"/>
    <property type="evidence" value="ECO:0007669"/>
    <property type="project" value="UniProtKB-UniRule"/>
</dbReference>
<feature type="domain" description="RNase H type-2" evidence="3">
    <location>
        <begin position="1"/>
        <end position="96"/>
    </location>
</feature>
<sequence>MDGNYKLALRTPILGYTSIPKGDDIVPSISAASILAKTHRDAWMEEMDRKYPGYGFSKHKGYGTSFHREKLIQLGASPIHRLSFLRNLRSWESEELPFPNLAD</sequence>
<organism evidence="4 5">
    <name type="scientific">Leptospira ryugenii</name>
    <dbReference type="NCBI Taxonomy" id="1917863"/>
    <lineage>
        <taxon>Bacteria</taxon>
        <taxon>Pseudomonadati</taxon>
        <taxon>Spirochaetota</taxon>
        <taxon>Spirochaetia</taxon>
        <taxon>Leptospirales</taxon>
        <taxon>Leptospiraceae</taxon>
        <taxon>Leptospira</taxon>
    </lineage>
</organism>
<protein>
    <recommendedName>
        <fullName evidence="2">Ribonuclease</fullName>
        <ecNumber evidence="2">3.1.26.4</ecNumber>
    </recommendedName>
</protein>
<reference evidence="4 5" key="1">
    <citation type="submission" date="2018-02" db="EMBL/GenBank/DDBJ databases">
        <title>Novel Leptospira species isolated from soil and water in Japan.</title>
        <authorList>
            <person name="Nakao R."/>
            <person name="Masuzawa T."/>
        </authorList>
    </citation>
    <scope>NUCLEOTIDE SEQUENCE [LARGE SCALE GENOMIC DNA]</scope>
    <source>
        <strain evidence="4 5">YH101</strain>
    </source>
</reference>
<dbReference type="InterPro" id="IPR024567">
    <property type="entry name" value="RNase_HII/HIII_dom"/>
</dbReference>
<evidence type="ECO:0000313" key="4">
    <source>
        <dbReference type="EMBL" id="GBF49062.1"/>
    </source>
</evidence>
<accession>A0A2P2DWR9</accession>
<dbReference type="Proteomes" id="UP000245133">
    <property type="component" value="Unassembled WGS sequence"/>
</dbReference>
<comment type="caution">
    <text evidence="1">Lacks conserved residue(s) required for the propagation of feature annotation.</text>
</comment>
<dbReference type="AlphaFoldDB" id="A0A2P2DWR9"/>
<dbReference type="InterPro" id="IPR036397">
    <property type="entry name" value="RNaseH_sf"/>
</dbReference>
<gene>
    <name evidence="4" type="primary">rnhB</name>
    <name evidence="4" type="ORF">LPTSP4_05710</name>
</gene>
<keyword evidence="2" id="KW-0378">Hydrolase</keyword>
<dbReference type="Gene3D" id="3.30.420.10">
    <property type="entry name" value="Ribonuclease H-like superfamily/Ribonuclease H"/>
    <property type="match status" value="1"/>
</dbReference>
<dbReference type="Pfam" id="PF01351">
    <property type="entry name" value="RNase_HII"/>
    <property type="match status" value="1"/>
</dbReference>